<sequence>MNTDSDLVYVLPGSPPVRTSLRLHGLDQVHIFASKLTSLKIGPTPATRLLQNDLLMVFKEHMPDLQQLTLEATYGPGSTADVGVLQPNLQWDNLPRLQFLVLNGVCLPETGVLGCALRRLELTNYPREESRLPFARLLGTLTLSATSLEELHINNYLKIAKLEWVDSKPFSLSNLSRLIIHDSPPHIAHLLRYVHLPRASNVKLSANFLKYMIDGGKVVPTLHTMLPASYHALDIPSLRPTAVEVFVSSDRVTVLGMAMKNPFTITRIEGRACGALSDPSTRVQTYARTVESLGSLFSVANVTRLEITGDFSTSATDTGLYVYDTTVTSAKPPSNDGTMYPFGSNNQEPFNVVPTFRPPVPNWLAVLAQFPSLSDLSITDCGGAAPPESFAVALAGTDMLVCCPHLKELRLEGIIHDKPFLNKLAEALEAREDMRLRLGALTIIMSSPARRSITEKVKETFLRFADTVCVEFA</sequence>
<keyword evidence="2" id="KW-1185">Reference proteome</keyword>
<organism evidence="1 2">
    <name type="scientific">Lentinus brumalis</name>
    <dbReference type="NCBI Taxonomy" id="2498619"/>
    <lineage>
        <taxon>Eukaryota</taxon>
        <taxon>Fungi</taxon>
        <taxon>Dikarya</taxon>
        <taxon>Basidiomycota</taxon>
        <taxon>Agaricomycotina</taxon>
        <taxon>Agaricomycetes</taxon>
        <taxon>Polyporales</taxon>
        <taxon>Polyporaceae</taxon>
        <taxon>Lentinus</taxon>
    </lineage>
</organism>
<dbReference type="Proteomes" id="UP000256964">
    <property type="component" value="Unassembled WGS sequence"/>
</dbReference>
<reference evidence="1 2" key="1">
    <citation type="journal article" date="2018" name="Biotechnol. Biofuels">
        <title>Integrative visual omics of the white-rot fungus Polyporus brumalis exposes the biotechnological potential of its oxidative enzymes for delignifying raw plant biomass.</title>
        <authorList>
            <person name="Miyauchi S."/>
            <person name="Rancon A."/>
            <person name="Drula E."/>
            <person name="Hage H."/>
            <person name="Chaduli D."/>
            <person name="Favel A."/>
            <person name="Grisel S."/>
            <person name="Henrissat B."/>
            <person name="Herpoel-Gimbert I."/>
            <person name="Ruiz-Duenas F.J."/>
            <person name="Chevret D."/>
            <person name="Hainaut M."/>
            <person name="Lin J."/>
            <person name="Wang M."/>
            <person name="Pangilinan J."/>
            <person name="Lipzen A."/>
            <person name="Lesage-Meessen L."/>
            <person name="Navarro D."/>
            <person name="Riley R."/>
            <person name="Grigoriev I.V."/>
            <person name="Zhou S."/>
            <person name="Raouche S."/>
            <person name="Rosso M.N."/>
        </authorList>
    </citation>
    <scope>NUCLEOTIDE SEQUENCE [LARGE SCALE GENOMIC DNA]</scope>
    <source>
        <strain evidence="1 2">BRFM 1820</strain>
    </source>
</reference>
<dbReference type="AlphaFoldDB" id="A0A371CJ32"/>
<evidence type="ECO:0000313" key="2">
    <source>
        <dbReference type="Proteomes" id="UP000256964"/>
    </source>
</evidence>
<evidence type="ECO:0000313" key="1">
    <source>
        <dbReference type="EMBL" id="RDX40277.1"/>
    </source>
</evidence>
<accession>A0A371CJ32</accession>
<gene>
    <name evidence="1" type="ORF">OH76DRAFT_375764</name>
</gene>
<name>A0A371CJ32_9APHY</name>
<dbReference type="SUPFAM" id="SSF52047">
    <property type="entry name" value="RNI-like"/>
    <property type="match status" value="1"/>
</dbReference>
<proteinExistence type="predicted"/>
<dbReference type="EMBL" id="KZ857569">
    <property type="protein sequence ID" value="RDX40277.1"/>
    <property type="molecule type" value="Genomic_DNA"/>
</dbReference>
<evidence type="ECO:0008006" key="3">
    <source>
        <dbReference type="Google" id="ProtNLM"/>
    </source>
</evidence>
<dbReference type="OrthoDB" id="2752446at2759"/>
<protein>
    <recommendedName>
        <fullName evidence="3">F-box domain-containing protein</fullName>
    </recommendedName>
</protein>